<comment type="similarity">
    <text evidence="1">Belongs to the ParB family.</text>
</comment>
<dbReference type="PANTHER" id="PTHR33375">
    <property type="entry name" value="CHROMOSOME-PARTITIONING PROTEIN PARB-RELATED"/>
    <property type="match status" value="1"/>
</dbReference>
<proteinExistence type="inferred from homology"/>
<dbReference type="SUPFAM" id="SSF110849">
    <property type="entry name" value="ParB/Sulfiredoxin"/>
    <property type="match status" value="1"/>
</dbReference>
<dbReference type="Gene3D" id="1.10.10.2830">
    <property type="match status" value="1"/>
</dbReference>
<keyword evidence="4" id="KW-1185">Reference proteome</keyword>
<dbReference type="InterPro" id="IPR036086">
    <property type="entry name" value="ParB/Sulfiredoxin_sf"/>
</dbReference>
<gene>
    <name evidence="3" type="ORF">SAMN00790413_03777</name>
</gene>
<evidence type="ECO:0000313" key="3">
    <source>
        <dbReference type="EMBL" id="SMB86342.1"/>
    </source>
</evidence>
<dbReference type="RefSeq" id="WP_170928633.1">
    <property type="nucleotide sequence ID" value="NZ_FWWU01000008.1"/>
</dbReference>
<dbReference type="EMBL" id="FWWU01000008">
    <property type="protein sequence ID" value="SMB86342.1"/>
    <property type="molecule type" value="Genomic_DNA"/>
</dbReference>
<dbReference type="Proteomes" id="UP000192582">
    <property type="component" value="Unassembled WGS sequence"/>
</dbReference>
<feature type="domain" description="ParB-like N-terminal" evidence="2">
    <location>
        <begin position="46"/>
        <end position="136"/>
    </location>
</feature>
<dbReference type="GO" id="GO:0005694">
    <property type="term" value="C:chromosome"/>
    <property type="evidence" value="ECO:0007669"/>
    <property type="project" value="TreeGrafter"/>
</dbReference>
<evidence type="ECO:0000256" key="1">
    <source>
        <dbReference type="ARBA" id="ARBA00006295"/>
    </source>
</evidence>
<dbReference type="GO" id="GO:0003677">
    <property type="term" value="F:DNA binding"/>
    <property type="evidence" value="ECO:0007669"/>
    <property type="project" value="InterPro"/>
</dbReference>
<evidence type="ECO:0000313" key="4">
    <source>
        <dbReference type="Proteomes" id="UP000192582"/>
    </source>
</evidence>
<name>A0A1W1UYZ3_9DEIO</name>
<dbReference type="InterPro" id="IPR003115">
    <property type="entry name" value="ParB_N"/>
</dbReference>
<reference evidence="3 4" key="1">
    <citation type="submission" date="2017-04" db="EMBL/GenBank/DDBJ databases">
        <authorList>
            <person name="Afonso C.L."/>
            <person name="Miller P.J."/>
            <person name="Scott M.A."/>
            <person name="Spackman E."/>
            <person name="Goraichik I."/>
            <person name="Dimitrov K.M."/>
            <person name="Suarez D.L."/>
            <person name="Swayne D.E."/>
        </authorList>
    </citation>
    <scope>NUCLEOTIDE SEQUENCE [LARGE SCALE GENOMIC DNA]</scope>
    <source>
        <strain evidence="3 4">KR-140</strain>
    </source>
</reference>
<protein>
    <submittedName>
        <fullName evidence="3">ParB-like nuclease domain-containing protein</fullName>
    </submittedName>
</protein>
<dbReference type="Gene3D" id="3.90.1530.30">
    <property type="match status" value="1"/>
</dbReference>
<dbReference type="SMART" id="SM00470">
    <property type="entry name" value="ParB"/>
    <property type="match status" value="1"/>
</dbReference>
<evidence type="ECO:0000259" key="2">
    <source>
        <dbReference type="SMART" id="SM00470"/>
    </source>
</evidence>
<organism evidence="3 4">
    <name type="scientific">Deinococcus hopiensis KR-140</name>
    <dbReference type="NCBI Taxonomy" id="695939"/>
    <lineage>
        <taxon>Bacteria</taxon>
        <taxon>Thermotogati</taxon>
        <taxon>Deinococcota</taxon>
        <taxon>Deinococci</taxon>
        <taxon>Deinococcales</taxon>
        <taxon>Deinococcaceae</taxon>
        <taxon>Deinococcus</taxon>
    </lineage>
</organism>
<dbReference type="NCBIfam" id="TIGR00180">
    <property type="entry name" value="parB_part"/>
    <property type="match status" value="1"/>
</dbReference>
<dbReference type="PANTHER" id="PTHR33375:SF1">
    <property type="entry name" value="CHROMOSOME-PARTITIONING PROTEIN PARB-RELATED"/>
    <property type="match status" value="1"/>
</dbReference>
<dbReference type="InterPro" id="IPR050336">
    <property type="entry name" value="Chromosome_partition/occlusion"/>
</dbReference>
<dbReference type="STRING" id="695939.SAMN00790413_03777"/>
<accession>A0A1W1UYZ3</accession>
<sequence length="319" mass="36221">MSSKRGKLAERRVNVGQSSTPITVETSHLERVPATVLDTPEDVVAFWIPVGDVRPSPFQYRYHVDEARLQGLAQSIASQELYQPITVRPVQTGTYEVVLGHRRLEAFKRLGRDAIPAIIREYDDAQAVRALLDENLKRADVNLFEQTEGVIRLLSLELSLQGEGVSTVRRLMEEMRGIKRSGQDLKDPQHLKAGKIVEEVTGMSWESFLINRLSVYRLSSALQEKVRQGMPYSLAVAVGRLDPALQAKALAFVQLADGWRSREEFKIWLQKQKSKTQVPPQVDHARFKKVLRRLEQKEFEPTQAARIAAMLDELEELSK</sequence>
<dbReference type="Pfam" id="PF02195">
    <property type="entry name" value="ParB_N"/>
    <property type="match status" value="1"/>
</dbReference>
<dbReference type="GO" id="GO:0007059">
    <property type="term" value="P:chromosome segregation"/>
    <property type="evidence" value="ECO:0007669"/>
    <property type="project" value="TreeGrafter"/>
</dbReference>
<dbReference type="InterPro" id="IPR004437">
    <property type="entry name" value="ParB/RepB/Spo0J"/>
</dbReference>
<dbReference type="AlphaFoldDB" id="A0A1W1UYZ3"/>